<comment type="caution">
    <text evidence="1">The sequence shown here is derived from an EMBL/GenBank/DDBJ whole genome shotgun (WGS) entry which is preliminary data.</text>
</comment>
<gene>
    <name evidence="1" type="ORF">GCM10009844_38870</name>
</gene>
<evidence type="ECO:0000313" key="1">
    <source>
        <dbReference type="EMBL" id="GAA2153837.1"/>
    </source>
</evidence>
<dbReference type="EMBL" id="BAAAQR010000014">
    <property type="protein sequence ID" value="GAA2153837.1"/>
    <property type="molecule type" value="Genomic_DNA"/>
</dbReference>
<organism evidence="1 2">
    <name type="scientific">Nocardioides koreensis</name>
    <dbReference type="NCBI Taxonomy" id="433651"/>
    <lineage>
        <taxon>Bacteria</taxon>
        <taxon>Bacillati</taxon>
        <taxon>Actinomycetota</taxon>
        <taxon>Actinomycetes</taxon>
        <taxon>Propionibacteriales</taxon>
        <taxon>Nocardioidaceae</taxon>
        <taxon>Nocardioides</taxon>
    </lineage>
</organism>
<dbReference type="RefSeq" id="WP_344156377.1">
    <property type="nucleotide sequence ID" value="NZ_BAAAQR010000014.1"/>
</dbReference>
<accession>A0ABP5LTU0</accession>
<protein>
    <submittedName>
        <fullName evidence="1">Uncharacterized protein</fullName>
    </submittedName>
</protein>
<evidence type="ECO:0000313" key="2">
    <source>
        <dbReference type="Proteomes" id="UP001501771"/>
    </source>
</evidence>
<keyword evidence="2" id="KW-1185">Reference proteome</keyword>
<dbReference type="Proteomes" id="UP001501771">
    <property type="component" value="Unassembled WGS sequence"/>
</dbReference>
<proteinExistence type="predicted"/>
<reference evidence="2" key="1">
    <citation type="journal article" date="2019" name="Int. J. Syst. Evol. Microbiol.">
        <title>The Global Catalogue of Microorganisms (GCM) 10K type strain sequencing project: providing services to taxonomists for standard genome sequencing and annotation.</title>
        <authorList>
            <consortium name="The Broad Institute Genomics Platform"/>
            <consortium name="The Broad Institute Genome Sequencing Center for Infectious Disease"/>
            <person name="Wu L."/>
            <person name="Ma J."/>
        </authorList>
    </citation>
    <scope>NUCLEOTIDE SEQUENCE [LARGE SCALE GENOMIC DNA]</scope>
    <source>
        <strain evidence="2">JCM 16022</strain>
    </source>
</reference>
<sequence>MAPLIEPPNSVLLVVGREHFTPPSTFNGMACASTTDCVAIGVVSVDDAPTLAGFALETARDDLHQLGQFTLETEGMLSIRDVYNREYEAAGVDPGNVLLTVWGNDEQEPSELILEVRAL</sequence>
<name>A0ABP5LTU0_9ACTN</name>